<evidence type="ECO:0000256" key="9">
    <source>
        <dbReference type="RuleBase" id="RU004480"/>
    </source>
</evidence>
<dbReference type="RefSeq" id="WP_179725831.1">
    <property type="nucleotide sequence ID" value="NZ_BAABEF010000001.1"/>
</dbReference>
<evidence type="ECO:0000256" key="5">
    <source>
        <dbReference type="ARBA" id="ARBA00049269"/>
    </source>
</evidence>
<accession>A0A852RG46</accession>
<dbReference type="NCBIfam" id="NF006871">
    <property type="entry name" value="PRK09367.1"/>
    <property type="match status" value="1"/>
</dbReference>
<comment type="caution">
    <text evidence="10">The sequence shown here is derived from an EMBL/GenBank/DDBJ whole genome shotgun (WGS) entry which is preliminary data.</text>
</comment>
<comment type="similarity">
    <text evidence="7">Belongs to the PAL/histidase family.</text>
</comment>
<dbReference type="InterPro" id="IPR005921">
    <property type="entry name" value="HutH"/>
</dbReference>
<protein>
    <recommendedName>
        <fullName evidence="2 6">Histidine ammonia-lyase</fullName>
        <ecNumber evidence="2 6">4.3.1.3</ecNumber>
    </recommendedName>
</protein>
<evidence type="ECO:0000256" key="6">
    <source>
        <dbReference type="NCBIfam" id="TIGR01225"/>
    </source>
</evidence>
<dbReference type="EC" id="4.3.1.3" evidence="2 6"/>
<keyword evidence="11" id="KW-1185">Reference proteome</keyword>
<dbReference type="PROSITE" id="PS00488">
    <property type="entry name" value="PAL_HISTIDASE"/>
    <property type="match status" value="1"/>
</dbReference>
<dbReference type="UniPathway" id="UPA00379">
    <property type="reaction ID" value="UER00549"/>
</dbReference>
<evidence type="ECO:0000256" key="7">
    <source>
        <dbReference type="RuleBase" id="RU003954"/>
    </source>
</evidence>
<dbReference type="NCBIfam" id="TIGR01225">
    <property type="entry name" value="hutH"/>
    <property type="match status" value="1"/>
</dbReference>
<evidence type="ECO:0000313" key="11">
    <source>
        <dbReference type="Proteomes" id="UP000582231"/>
    </source>
</evidence>
<dbReference type="EMBL" id="JACCBF010000001">
    <property type="protein sequence ID" value="NYD29459.1"/>
    <property type="molecule type" value="Genomic_DNA"/>
</dbReference>
<dbReference type="InterPro" id="IPR022313">
    <property type="entry name" value="Phe/His_NH3-lyase_AS"/>
</dbReference>
<evidence type="ECO:0000256" key="1">
    <source>
        <dbReference type="ARBA" id="ARBA00005113"/>
    </source>
</evidence>
<dbReference type="GO" id="GO:0005737">
    <property type="term" value="C:cytoplasm"/>
    <property type="evidence" value="ECO:0007669"/>
    <property type="project" value="UniProtKB-SubCell"/>
</dbReference>
<evidence type="ECO:0000256" key="4">
    <source>
        <dbReference type="ARBA" id="ARBA00023239"/>
    </source>
</evidence>
<dbReference type="InterPro" id="IPR008948">
    <property type="entry name" value="L-Aspartase-like"/>
</dbReference>
<comment type="catalytic activity">
    <reaction evidence="5 8">
        <text>L-histidine = trans-urocanate + NH4(+)</text>
        <dbReference type="Rhea" id="RHEA:21232"/>
        <dbReference type="ChEBI" id="CHEBI:17771"/>
        <dbReference type="ChEBI" id="CHEBI:28938"/>
        <dbReference type="ChEBI" id="CHEBI:57595"/>
        <dbReference type="EC" id="4.3.1.3"/>
    </reaction>
</comment>
<name>A0A852RG46_9ACTN</name>
<sequence>MEKVTVGTGAVSFDDVVAVARGGAAVVLSDEALAAIDKARAVIEDLAASPTPHYGVSTGFGALATRHIAPELRAQLQRSLVRSHAAGSGPEVEREVVRGLMLLRLSTLATGRTGVRRETAELLAGLLTHGITPVVHEYGSLGCSGDLAPLAHCALALMGEGPVRDAAGELTDAATALAAAGLTPVELQEKEGLALINGTDGMLGMLVLAIDDLTDLLKVADISAAMSVEGQLGTDRVFAPELQAIRPHPGQAASAANLTAILRDSGVVASHRGPDCNRVQDAYSLRCSPQVHGGVRDTVAHAVSVASRELASAVDNPVVLADENRVESNGNFHGAPVAYVLDFLAIVTADLASIAERRTDRFLDKARNHGLPPFLADDPGVDSGLMIAQYTQAAIVSELKRLANPASVDSIPSSAMQEDHVSMGWSSARKLRKAVDGLTRVLAIELMTAARALDLRAPLTPSPATGAVVELLRNAGVGGPGIDRFLAPEIEIAHQLVADRSVTGAVANVIGELA</sequence>
<keyword evidence="3 8" id="KW-0369">Histidine metabolism</keyword>
<comment type="subcellular location">
    <subcellularLocation>
        <location evidence="9">Cytoplasm</location>
    </subcellularLocation>
</comment>
<dbReference type="Pfam" id="PF00221">
    <property type="entry name" value="Lyase_aromatic"/>
    <property type="match status" value="1"/>
</dbReference>
<reference evidence="10 11" key="1">
    <citation type="submission" date="2020-07" db="EMBL/GenBank/DDBJ databases">
        <title>Sequencing the genomes of 1000 actinobacteria strains.</title>
        <authorList>
            <person name="Klenk H.-P."/>
        </authorList>
    </citation>
    <scope>NUCLEOTIDE SEQUENCE [LARGE SCALE GENOMIC DNA]</scope>
    <source>
        <strain evidence="10 11">DSM 19082</strain>
    </source>
</reference>
<dbReference type="Gene3D" id="1.10.275.10">
    <property type="entry name" value="Fumarase/aspartase (N-terminal domain)"/>
    <property type="match status" value="1"/>
</dbReference>
<dbReference type="FunFam" id="1.10.275.10:FF:000005">
    <property type="entry name" value="Histidine ammonia-lyase"/>
    <property type="match status" value="1"/>
</dbReference>
<dbReference type="InterPro" id="IPR024083">
    <property type="entry name" value="Fumarase/histidase_N"/>
</dbReference>
<evidence type="ECO:0000313" key="10">
    <source>
        <dbReference type="EMBL" id="NYD29459.1"/>
    </source>
</evidence>
<dbReference type="Proteomes" id="UP000582231">
    <property type="component" value="Unassembled WGS sequence"/>
</dbReference>
<organism evidence="10 11">
    <name type="scientific">Nocardioides kongjuensis</name>
    <dbReference type="NCBI Taxonomy" id="349522"/>
    <lineage>
        <taxon>Bacteria</taxon>
        <taxon>Bacillati</taxon>
        <taxon>Actinomycetota</taxon>
        <taxon>Actinomycetes</taxon>
        <taxon>Propionibacteriales</taxon>
        <taxon>Nocardioidaceae</taxon>
        <taxon>Nocardioides</taxon>
    </lineage>
</organism>
<keyword evidence="4 7" id="KW-0456">Lyase</keyword>
<dbReference type="GO" id="GO:0019557">
    <property type="term" value="P:L-histidine catabolic process to glutamate and formate"/>
    <property type="evidence" value="ECO:0007669"/>
    <property type="project" value="UniProtKB-UniPathway"/>
</dbReference>
<dbReference type="GO" id="GO:0019556">
    <property type="term" value="P:L-histidine catabolic process to glutamate and formamide"/>
    <property type="evidence" value="ECO:0007669"/>
    <property type="project" value="UniProtKB-UniPathway"/>
</dbReference>
<gene>
    <name evidence="10" type="ORF">BJ958_001005</name>
</gene>
<dbReference type="CDD" id="cd00332">
    <property type="entry name" value="PAL-HAL"/>
    <property type="match status" value="1"/>
</dbReference>
<comment type="pathway">
    <text evidence="1 8">Amino-acid degradation; L-histidine degradation into L-glutamate; N-formimidoyl-L-glutamate from L-histidine: step 1/3.</text>
</comment>
<dbReference type="InterPro" id="IPR001106">
    <property type="entry name" value="Aromatic_Lyase"/>
</dbReference>
<evidence type="ECO:0000256" key="2">
    <source>
        <dbReference type="ARBA" id="ARBA00012994"/>
    </source>
</evidence>
<proteinExistence type="inferred from homology"/>
<evidence type="ECO:0000256" key="8">
    <source>
        <dbReference type="RuleBase" id="RU004479"/>
    </source>
</evidence>
<dbReference type="GO" id="GO:0004397">
    <property type="term" value="F:histidine ammonia-lyase activity"/>
    <property type="evidence" value="ECO:0007669"/>
    <property type="project" value="UniProtKB-UniRule"/>
</dbReference>
<dbReference type="AlphaFoldDB" id="A0A852RG46"/>
<dbReference type="PANTHER" id="PTHR10362">
    <property type="entry name" value="HISTIDINE AMMONIA-LYASE"/>
    <property type="match status" value="1"/>
</dbReference>
<dbReference type="SUPFAM" id="SSF48557">
    <property type="entry name" value="L-aspartase-like"/>
    <property type="match status" value="1"/>
</dbReference>
<dbReference type="Gene3D" id="1.20.200.10">
    <property type="entry name" value="Fumarase/aspartase (Central domain)"/>
    <property type="match status" value="1"/>
</dbReference>
<evidence type="ECO:0000256" key="3">
    <source>
        <dbReference type="ARBA" id="ARBA00022808"/>
    </source>
</evidence>